<keyword evidence="1" id="KW-0472">Membrane</keyword>
<comment type="caution">
    <text evidence="2">The sequence shown here is derived from an EMBL/GenBank/DDBJ whole genome shotgun (WGS) entry which is preliminary data.</text>
</comment>
<evidence type="ECO:0000256" key="1">
    <source>
        <dbReference type="SAM" id="Phobius"/>
    </source>
</evidence>
<sequence length="424" mass="48207">MAVASTPEADLARTLDSLSGNQKALLYQYGTLQSWAGTPVADSFWNSHQAELGRLSKENASLLAEELLHNTDLVYTVKKPSRLQALRGVFTTSRLLLGLAALIGAFAAIQLLGRYLPDFYRWVVRYLSPLLRWLFSPIALTWELLILGITGIFLGPYITDTSIRTIVIHLGIFYIWSQLTAITTRQYHIKYYSKAIWDSIDNYRLSPWQTLIQVSFPALAAAAAVLWTMQATHDQWYAYEMIVPLMISIFALPFLRRMELLLSRVLFPFSKVDLRVKDQRLASYVVIALMVWVAMLLLPVIISESFMVLSVFLLLMLILFSIEDVTRCGMKNYVWLQLLTLSFCVAVILAGAQLSMLMITWAGMGGLLLFVMVKYWEIPTLFGWEWKNKNRKAWGALGMAAIIWGIATVIRMHPEWFTVFPAQG</sequence>
<feature type="transmembrane region" description="Helical" evidence="1">
    <location>
        <begin position="133"/>
        <end position="154"/>
    </location>
</feature>
<organism evidence="2 3">
    <name type="scientific">Chitinophaga dinghuensis</name>
    <dbReference type="NCBI Taxonomy" id="1539050"/>
    <lineage>
        <taxon>Bacteria</taxon>
        <taxon>Pseudomonadati</taxon>
        <taxon>Bacteroidota</taxon>
        <taxon>Chitinophagia</taxon>
        <taxon>Chitinophagales</taxon>
        <taxon>Chitinophagaceae</taxon>
        <taxon>Chitinophaga</taxon>
    </lineage>
</organism>
<keyword evidence="1" id="KW-0812">Transmembrane</keyword>
<keyword evidence="3" id="KW-1185">Reference proteome</keyword>
<feature type="transmembrane region" description="Helical" evidence="1">
    <location>
        <begin position="95"/>
        <end position="113"/>
    </location>
</feature>
<dbReference type="AlphaFoldDB" id="A0A327W278"/>
<feature type="transmembrane region" description="Helical" evidence="1">
    <location>
        <begin position="306"/>
        <end position="322"/>
    </location>
</feature>
<dbReference type="Proteomes" id="UP000249819">
    <property type="component" value="Unassembled WGS sequence"/>
</dbReference>
<name>A0A327W278_9BACT</name>
<gene>
    <name evidence="2" type="ORF">CLV59_10688</name>
</gene>
<feature type="transmembrane region" description="Helical" evidence="1">
    <location>
        <begin position="396"/>
        <end position="414"/>
    </location>
</feature>
<feature type="transmembrane region" description="Helical" evidence="1">
    <location>
        <begin position="236"/>
        <end position="255"/>
    </location>
</feature>
<dbReference type="EMBL" id="QLMA01000006">
    <property type="protein sequence ID" value="RAJ79028.1"/>
    <property type="molecule type" value="Genomic_DNA"/>
</dbReference>
<feature type="transmembrane region" description="Helical" evidence="1">
    <location>
        <begin position="334"/>
        <end position="352"/>
    </location>
</feature>
<proteinExistence type="predicted"/>
<evidence type="ECO:0000313" key="3">
    <source>
        <dbReference type="Proteomes" id="UP000249819"/>
    </source>
</evidence>
<feature type="transmembrane region" description="Helical" evidence="1">
    <location>
        <begin position="281"/>
        <end position="300"/>
    </location>
</feature>
<reference evidence="2 3" key="1">
    <citation type="submission" date="2018-06" db="EMBL/GenBank/DDBJ databases">
        <title>Genomic Encyclopedia of Archaeal and Bacterial Type Strains, Phase II (KMG-II): from individual species to whole genera.</title>
        <authorList>
            <person name="Goeker M."/>
        </authorList>
    </citation>
    <scope>NUCLEOTIDE SEQUENCE [LARGE SCALE GENOMIC DNA]</scope>
    <source>
        <strain evidence="2 3">DSM 29821</strain>
    </source>
</reference>
<accession>A0A327W278</accession>
<evidence type="ECO:0000313" key="2">
    <source>
        <dbReference type="EMBL" id="RAJ79028.1"/>
    </source>
</evidence>
<feature type="transmembrane region" description="Helical" evidence="1">
    <location>
        <begin position="358"/>
        <end position="376"/>
    </location>
</feature>
<keyword evidence="1" id="KW-1133">Transmembrane helix</keyword>
<protein>
    <submittedName>
        <fullName evidence="2">Uncharacterized protein</fullName>
    </submittedName>
</protein>